<comment type="caution">
    <text evidence="1">The sequence shown here is derived from an EMBL/GenBank/DDBJ whole genome shotgun (WGS) entry which is preliminary data.</text>
</comment>
<proteinExistence type="predicted"/>
<reference evidence="1" key="1">
    <citation type="submission" date="2022-06" db="EMBL/GenBank/DDBJ databases">
        <authorList>
            <person name="Legras J.-L."/>
            <person name="Devillers H."/>
            <person name="Grondin C."/>
        </authorList>
    </citation>
    <scope>NUCLEOTIDE SEQUENCE</scope>
    <source>
        <strain evidence="1">CLIB 1444</strain>
    </source>
</reference>
<organism evidence="1 2">
    <name type="scientific">[Candida] jaroonii</name>
    <dbReference type="NCBI Taxonomy" id="467808"/>
    <lineage>
        <taxon>Eukaryota</taxon>
        <taxon>Fungi</taxon>
        <taxon>Dikarya</taxon>
        <taxon>Ascomycota</taxon>
        <taxon>Saccharomycotina</taxon>
        <taxon>Pichiomycetes</taxon>
        <taxon>Debaryomycetaceae</taxon>
        <taxon>Yamadazyma</taxon>
    </lineage>
</organism>
<dbReference type="Proteomes" id="UP001152531">
    <property type="component" value="Unassembled WGS sequence"/>
</dbReference>
<gene>
    <name evidence="1" type="ORF">CLIB1444_01S14510</name>
</gene>
<evidence type="ECO:0000313" key="2">
    <source>
        <dbReference type="Proteomes" id="UP001152531"/>
    </source>
</evidence>
<dbReference type="EMBL" id="CALSDN010000001">
    <property type="protein sequence ID" value="CAH6718787.1"/>
    <property type="molecule type" value="Genomic_DNA"/>
</dbReference>
<accession>A0ACA9Y1F2</accession>
<name>A0ACA9Y1F2_9ASCO</name>
<evidence type="ECO:0000313" key="1">
    <source>
        <dbReference type="EMBL" id="CAH6718787.1"/>
    </source>
</evidence>
<sequence length="448" mass="49985">MKATSFLNGLLFGIVGEQFDTVATPQLASIEQFNVVGQLGGAAPYKQFPGYGIWPDLPEEAELLQVQYIGRHGERFPTKGSGASYKTAIDKLDGLQLNGSLAALQDYKYFVTDASQYGLETTANNTNGNIYSGELSAKRNGAVFREKYASLYNPELELPVFTSGSQRVHDTALNFIAGFGAENVKLNIISEDASMGGNSLTPKKGCDDYNTYGDGGKFEFDQFYDEVTERLMNDNPNANLTADDVEALFAACAYEINVEGKATICSIFSIDELIKSEYSDDLDLYYNYGAGNNYTRAIGSVYTKAQLELLKEESDNKIWLSFTHDDDIVTYYSSLGFFDDPVLPKDKLLFRKTFSKSVIIPQSTRLILEKYAMNNETYVRWILNDAVLPLEQCANGPGFGCQIDQYIDIMEQRVENYDFNEFCGTDGADEISFFWDYNTTVYNATLKV</sequence>
<protein>
    <submittedName>
        <fullName evidence="1">Acid phosphatase Pho12p</fullName>
    </submittedName>
</protein>
<keyword evidence="2" id="KW-1185">Reference proteome</keyword>